<feature type="region of interest" description="Disordered" evidence="1">
    <location>
        <begin position="181"/>
        <end position="208"/>
    </location>
</feature>
<feature type="region of interest" description="Disordered" evidence="1">
    <location>
        <begin position="238"/>
        <end position="260"/>
    </location>
</feature>
<dbReference type="OrthoDB" id="554104at2"/>
<organism evidence="2 3">
    <name type="scientific">Roseibium aquae</name>
    <dbReference type="NCBI Taxonomy" id="1323746"/>
    <lineage>
        <taxon>Bacteria</taxon>
        <taxon>Pseudomonadati</taxon>
        <taxon>Pseudomonadota</taxon>
        <taxon>Alphaproteobacteria</taxon>
        <taxon>Hyphomicrobiales</taxon>
        <taxon>Stappiaceae</taxon>
        <taxon>Roseibium</taxon>
    </lineage>
</organism>
<accession>A0A916X182</accession>
<evidence type="ECO:0000313" key="2">
    <source>
        <dbReference type="EMBL" id="GGB54375.1"/>
    </source>
</evidence>
<sequence length="260" mass="28984">MLSLVYDALDRQKRPLRHYNFLVFPKAGVAFARIPGAPFRAMLPVLADLADVGSCAAAASADCDKVTALWNGNMEPRTARQLKRLYPDFPVFAVVQSPVERMCSVYQDLFLGPDPLPAFFAEKRFSKQMTPAEFAARVCALPDLRADNRIRTQMAILSYRGRFIPDLVLKLDDLTKEWPQKAKDLQSNGQPLAEKISARPQTQPRPDPELLDIFSSRALQAPIQRRYRADLISFFEPGPNGPTRSQLTTAPSGQLASTHG</sequence>
<evidence type="ECO:0000256" key="1">
    <source>
        <dbReference type="SAM" id="MobiDB-lite"/>
    </source>
</evidence>
<comment type="caution">
    <text evidence="2">The sequence shown here is derived from an EMBL/GenBank/DDBJ whole genome shotgun (WGS) entry which is preliminary data.</text>
</comment>
<dbReference type="Proteomes" id="UP000605148">
    <property type="component" value="Unassembled WGS sequence"/>
</dbReference>
<proteinExistence type="predicted"/>
<reference evidence="2" key="1">
    <citation type="journal article" date="2014" name="Int. J. Syst. Evol. Microbiol.">
        <title>Complete genome sequence of Corynebacterium casei LMG S-19264T (=DSM 44701T), isolated from a smear-ripened cheese.</title>
        <authorList>
            <consortium name="US DOE Joint Genome Institute (JGI-PGF)"/>
            <person name="Walter F."/>
            <person name="Albersmeier A."/>
            <person name="Kalinowski J."/>
            <person name="Ruckert C."/>
        </authorList>
    </citation>
    <scope>NUCLEOTIDE SEQUENCE</scope>
    <source>
        <strain evidence="2">CGMCC 1.12426</strain>
    </source>
</reference>
<gene>
    <name evidence="2" type="ORF">GCM10011316_28030</name>
</gene>
<dbReference type="RefSeq" id="WP_150497066.1">
    <property type="nucleotide sequence ID" value="NZ_BMFA01000008.1"/>
</dbReference>
<keyword evidence="3" id="KW-1185">Reference proteome</keyword>
<evidence type="ECO:0008006" key="4">
    <source>
        <dbReference type="Google" id="ProtNLM"/>
    </source>
</evidence>
<dbReference type="AlphaFoldDB" id="A0A916X182"/>
<evidence type="ECO:0000313" key="3">
    <source>
        <dbReference type="Proteomes" id="UP000605148"/>
    </source>
</evidence>
<reference evidence="2" key="2">
    <citation type="submission" date="2020-09" db="EMBL/GenBank/DDBJ databases">
        <authorList>
            <person name="Sun Q."/>
            <person name="Zhou Y."/>
        </authorList>
    </citation>
    <scope>NUCLEOTIDE SEQUENCE</scope>
    <source>
        <strain evidence="2">CGMCC 1.12426</strain>
    </source>
</reference>
<feature type="compositionally biased region" description="Polar residues" evidence="1">
    <location>
        <begin position="242"/>
        <end position="260"/>
    </location>
</feature>
<protein>
    <recommendedName>
        <fullName evidence="4">Sulfotransferase family protein</fullName>
    </recommendedName>
</protein>
<name>A0A916X182_9HYPH</name>
<dbReference type="EMBL" id="BMFA01000008">
    <property type="protein sequence ID" value="GGB54375.1"/>
    <property type="molecule type" value="Genomic_DNA"/>
</dbReference>